<feature type="domain" description="R13L1/DRL21-like LRR repeat region" evidence="1">
    <location>
        <begin position="148"/>
        <end position="270"/>
    </location>
</feature>
<dbReference type="Gene3D" id="3.80.10.10">
    <property type="entry name" value="Ribonuclease Inhibitor"/>
    <property type="match status" value="2"/>
</dbReference>
<sequence length="496" mass="56506">MKTLHNANRLRTFLPLWTDRFSNKQWMSSTLMLEFKLFRVLSLRGFAIENELLDTIGNLKHLRYLDLSGTSIENLSDSVCSLYNLQILKLRDCWLLKELPLNLHKLTNLRYLDFRGTEVRKMPMHVGKLKHLQVLSSFYVGKCSGSNIHQIGELNLHGIFSISELQNIVNPSDALAANLKEKVNLMRLELEWNANSDNSVKDREVLEKLQPSKQLKELSVQGYGSTLFPDWFGDYSLSNVVSLKLSNCENCVLLPPFGILPSLKELQIIGLSGIVVIGSEFYGNESSSYPVIPFASLQTLIFDKMIGWKEWDCKTVRGAFSCLQKLSITKCPNLKECLPEHLPCLMELIVTNCNKLLDSVPLAPSIERLHLIRCGRLHFDYQPSALRNLKIGGMEGSLLEWVRQTLSHISLKSLIIKDCPTMNVPLGFCYNFLVVLNITSSCDSLRTFQLDFFPKLQHLTFKKCSNLEMISQEHDNSLISLNILYPFPWEGPLHLG</sequence>
<dbReference type="InterPro" id="IPR056789">
    <property type="entry name" value="LRR_R13L1-DRL21"/>
</dbReference>
<reference evidence="3" key="1">
    <citation type="journal article" date="2017" name="Front. Plant Sci.">
        <title>Climate Clever Clovers: New Paradigm to Reduce the Environmental Footprint of Ruminants by Breeding Low Methanogenic Forages Utilizing Haplotype Variation.</title>
        <authorList>
            <person name="Kaur P."/>
            <person name="Appels R."/>
            <person name="Bayer P.E."/>
            <person name="Keeble-Gagnere G."/>
            <person name="Wang J."/>
            <person name="Hirakawa H."/>
            <person name="Shirasawa K."/>
            <person name="Vercoe P."/>
            <person name="Stefanova K."/>
            <person name="Durmic Z."/>
            <person name="Nichols P."/>
            <person name="Revell C."/>
            <person name="Isobe S.N."/>
            <person name="Edwards D."/>
            <person name="Erskine W."/>
        </authorList>
    </citation>
    <scope>NUCLEOTIDE SEQUENCE [LARGE SCALE GENOMIC DNA]</scope>
    <source>
        <strain evidence="3">cv. Daliak</strain>
    </source>
</reference>
<name>A0A2Z6MYP6_TRISU</name>
<dbReference type="AlphaFoldDB" id="A0A2Z6MYP6"/>
<dbReference type="InterPro" id="IPR032675">
    <property type="entry name" value="LRR_dom_sf"/>
</dbReference>
<dbReference type="Pfam" id="PF25019">
    <property type="entry name" value="LRR_R13L1-DRL21"/>
    <property type="match status" value="1"/>
</dbReference>
<dbReference type="OrthoDB" id="773208at2759"/>
<protein>
    <recommendedName>
        <fullName evidence="1">R13L1/DRL21-like LRR repeat region domain-containing protein</fullName>
    </recommendedName>
</protein>
<evidence type="ECO:0000259" key="1">
    <source>
        <dbReference type="Pfam" id="PF25019"/>
    </source>
</evidence>
<proteinExistence type="predicted"/>
<dbReference type="PANTHER" id="PTHR47186:SF43">
    <property type="entry name" value="TYPE DISEASE RESISTANCE PROTEIN CNL-J3, PUTATIVE-RELATED"/>
    <property type="match status" value="1"/>
</dbReference>
<evidence type="ECO:0000313" key="2">
    <source>
        <dbReference type="EMBL" id="GAU37604.1"/>
    </source>
</evidence>
<dbReference type="SUPFAM" id="SSF52058">
    <property type="entry name" value="L domain-like"/>
    <property type="match status" value="1"/>
</dbReference>
<accession>A0A2Z6MYP6</accession>
<dbReference type="EMBL" id="DF973681">
    <property type="protein sequence ID" value="GAU37604.1"/>
    <property type="molecule type" value="Genomic_DNA"/>
</dbReference>
<keyword evidence="3" id="KW-1185">Reference proteome</keyword>
<organism evidence="2 3">
    <name type="scientific">Trifolium subterraneum</name>
    <name type="common">Subterranean clover</name>
    <dbReference type="NCBI Taxonomy" id="3900"/>
    <lineage>
        <taxon>Eukaryota</taxon>
        <taxon>Viridiplantae</taxon>
        <taxon>Streptophyta</taxon>
        <taxon>Embryophyta</taxon>
        <taxon>Tracheophyta</taxon>
        <taxon>Spermatophyta</taxon>
        <taxon>Magnoliopsida</taxon>
        <taxon>eudicotyledons</taxon>
        <taxon>Gunneridae</taxon>
        <taxon>Pentapetalae</taxon>
        <taxon>rosids</taxon>
        <taxon>fabids</taxon>
        <taxon>Fabales</taxon>
        <taxon>Fabaceae</taxon>
        <taxon>Papilionoideae</taxon>
        <taxon>50 kb inversion clade</taxon>
        <taxon>NPAAA clade</taxon>
        <taxon>Hologalegina</taxon>
        <taxon>IRL clade</taxon>
        <taxon>Trifolieae</taxon>
        <taxon>Trifolium</taxon>
    </lineage>
</organism>
<evidence type="ECO:0000313" key="3">
    <source>
        <dbReference type="Proteomes" id="UP000242715"/>
    </source>
</evidence>
<gene>
    <name evidence="2" type="ORF">TSUD_365250</name>
</gene>
<dbReference type="Proteomes" id="UP000242715">
    <property type="component" value="Unassembled WGS sequence"/>
</dbReference>
<dbReference type="PANTHER" id="PTHR47186">
    <property type="entry name" value="LEUCINE-RICH REPEAT-CONTAINING PROTEIN 57"/>
    <property type="match status" value="1"/>
</dbReference>